<keyword evidence="5" id="KW-0479">Metal-binding</keyword>
<dbReference type="Gene3D" id="3.40.720.10">
    <property type="entry name" value="Alkaline Phosphatase, subunit A"/>
    <property type="match status" value="1"/>
</dbReference>
<name>A0ABT0XGR7_9BACI</name>
<dbReference type="GO" id="GO:0004035">
    <property type="term" value="F:alkaline phosphatase activity"/>
    <property type="evidence" value="ECO:0007669"/>
    <property type="project" value="UniProtKB-EC"/>
</dbReference>
<dbReference type="InterPro" id="IPR018299">
    <property type="entry name" value="Alkaline_phosphatase_AS"/>
</dbReference>
<dbReference type="RefSeq" id="WP_251604081.1">
    <property type="nucleotide sequence ID" value="NZ_JAMQJY010000001.1"/>
</dbReference>
<keyword evidence="4" id="KW-0597">Phosphoprotein</keyword>
<evidence type="ECO:0000256" key="9">
    <source>
        <dbReference type="RuleBase" id="RU003946"/>
    </source>
</evidence>
<dbReference type="InterPro" id="IPR017850">
    <property type="entry name" value="Alkaline_phosphatase_core_sf"/>
</dbReference>
<sequence length="445" mass="47753">MKKNLAITFTAITLVGLSLSPMLSASASDSGVDMPDAFGDEVNNVIFLIPDGFSTAYADSYRLFKEDGPPIWEEKQMLKGMVATHSADSLITDSAAAGTALATGVKTNNGVIGYSPEGEELESIVDLARQAGKKNGLVATSTINHATPAAFAASVEGRNDYEGIAKQLIHHDGIDLLLGGGREQFQSPEQGGIREDGVDLIGEAEDNGFTYMETKRDLLATEADSSKKFLGLFADDALLANFGPSIIEPSLAQMTSFAIDHLSQSDEGFFLMVEGSQIDWVGHDNDAAYAMKDTHAFEEAVKLAVDFAEQDKETLVVIVGDHDTGGLSIQPDDEFNPSNLHDVSMTGADMIQLVDHSFSNLEEVITEETSMTFSGDELERIKKSNDPKMALNTLVSEKAGMAWTSDNHTAIDVPIYAYGPQSTNFTGTIDNTDVFQGIRQALIGN</sequence>
<evidence type="ECO:0000256" key="8">
    <source>
        <dbReference type="ARBA" id="ARBA00022842"/>
    </source>
</evidence>
<dbReference type="PANTHER" id="PTHR11596">
    <property type="entry name" value="ALKALINE PHOSPHATASE"/>
    <property type="match status" value="1"/>
</dbReference>
<evidence type="ECO:0000313" key="12">
    <source>
        <dbReference type="Proteomes" id="UP001203665"/>
    </source>
</evidence>
<evidence type="ECO:0000256" key="10">
    <source>
        <dbReference type="SAM" id="SignalP"/>
    </source>
</evidence>
<dbReference type="EMBL" id="JAMQJY010000001">
    <property type="protein sequence ID" value="MCM2674414.1"/>
    <property type="molecule type" value="Genomic_DNA"/>
</dbReference>
<dbReference type="EC" id="3.1.3.1" evidence="11"/>
<protein>
    <submittedName>
        <fullName evidence="11">Alkaline phosphatase</fullName>
        <ecNumber evidence="11">3.1.3.1</ecNumber>
    </submittedName>
</protein>
<evidence type="ECO:0000256" key="2">
    <source>
        <dbReference type="ARBA" id="ARBA00001947"/>
    </source>
</evidence>
<evidence type="ECO:0000256" key="3">
    <source>
        <dbReference type="ARBA" id="ARBA00005984"/>
    </source>
</evidence>
<comment type="caution">
    <text evidence="11">The sequence shown here is derived from an EMBL/GenBank/DDBJ whole genome shotgun (WGS) entry which is preliminary data.</text>
</comment>
<keyword evidence="8" id="KW-0460">Magnesium</keyword>
<accession>A0ABT0XGR7</accession>
<gene>
    <name evidence="11" type="ORF">NDM98_02055</name>
</gene>
<keyword evidence="6 11" id="KW-0378">Hydrolase</keyword>
<keyword evidence="10" id="KW-0732">Signal</keyword>
<dbReference type="PROSITE" id="PS00123">
    <property type="entry name" value="ALKALINE_PHOSPHATASE"/>
    <property type="match status" value="1"/>
</dbReference>
<dbReference type="Proteomes" id="UP001203665">
    <property type="component" value="Unassembled WGS sequence"/>
</dbReference>
<evidence type="ECO:0000256" key="7">
    <source>
        <dbReference type="ARBA" id="ARBA00022833"/>
    </source>
</evidence>
<dbReference type="SMART" id="SM00098">
    <property type="entry name" value="alkPPc"/>
    <property type="match status" value="1"/>
</dbReference>
<proteinExistence type="inferred from homology"/>
<evidence type="ECO:0000256" key="1">
    <source>
        <dbReference type="ARBA" id="ARBA00001946"/>
    </source>
</evidence>
<evidence type="ECO:0000313" key="11">
    <source>
        <dbReference type="EMBL" id="MCM2674414.1"/>
    </source>
</evidence>
<evidence type="ECO:0000256" key="5">
    <source>
        <dbReference type="ARBA" id="ARBA00022723"/>
    </source>
</evidence>
<feature type="signal peptide" evidence="10">
    <location>
        <begin position="1"/>
        <end position="27"/>
    </location>
</feature>
<keyword evidence="12" id="KW-1185">Reference proteome</keyword>
<dbReference type="CDD" id="cd16012">
    <property type="entry name" value="ALP"/>
    <property type="match status" value="1"/>
</dbReference>
<keyword evidence="7" id="KW-0862">Zinc</keyword>
<evidence type="ECO:0000256" key="6">
    <source>
        <dbReference type="ARBA" id="ARBA00022801"/>
    </source>
</evidence>
<feature type="chain" id="PRO_5046309998" evidence="10">
    <location>
        <begin position="28"/>
        <end position="445"/>
    </location>
</feature>
<comment type="similarity">
    <text evidence="3 9">Belongs to the alkaline phosphatase family.</text>
</comment>
<comment type="cofactor">
    <cofactor evidence="2">
        <name>Zn(2+)</name>
        <dbReference type="ChEBI" id="CHEBI:29105"/>
    </cofactor>
</comment>
<dbReference type="InterPro" id="IPR001952">
    <property type="entry name" value="Alkaline_phosphatase"/>
</dbReference>
<dbReference type="InterPro" id="IPR042085">
    <property type="entry name" value="Ap_crown"/>
</dbReference>
<dbReference type="PRINTS" id="PR00113">
    <property type="entry name" value="ALKPHPHTASE"/>
</dbReference>
<dbReference type="Pfam" id="PF00245">
    <property type="entry name" value="Alk_phosphatase"/>
    <property type="match status" value="1"/>
</dbReference>
<evidence type="ECO:0000256" key="4">
    <source>
        <dbReference type="ARBA" id="ARBA00022553"/>
    </source>
</evidence>
<dbReference type="PANTHER" id="PTHR11596:SF5">
    <property type="entry name" value="ALKALINE PHOSPHATASE"/>
    <property type="match status" value="1"/>
</dbReference>
<reference evidence="11" key="1">
    <citation type="submission" date="2022-06" db="EMBL/GenBank/DDBJ databases">
        <title>Alkalicoccobacillus porphyridii sp. nov., isolated from a marine red alga, Porphyridium purpureum and reclassification of Shouchella plakortidis and Shouchella gibsonii as Alkalicoccobacillus plakortidis comb. nov. and Alkalicoccobacillus gibsonii comb. nov.</title>
        <authorList>
            <person name="Kim K.H."/>
            <person name="Lee J.K."/>
            <person name="Han D.M."/>
            <person name="Baek J.H."/>
            <person name="Jeon C.O."/>
        </authorList>
    </citation>
    <scope>NUCLEOTIDE SEQUENCE</scope>
    <source>
        <strain evidence="11">DSM 19153</strain>
    </source>
</reference>
<organism evidence="11 12">
    <name type="scientific">Alkalicoccobacillus plakortidis</name>
    <dbReference type="NCBI Taxonomy" id="444060"/>
    <lineage>
        <taxon>Bacteria</taxon>
        <taxon>Bacillati</taxon>
        <taxon>Bacillota</taxon>
        <taxon>Bacilli</taxon>
        <taxon>Bacillales</taxon>
        <taxon>Bacillaceae</taxon>
        <taxon>Alkalicoccobacillus</taxon>
    </lineage>
</organism>
<dbReference type="SUPFAM" id="SSF53649">
    <property type="entry name" value="Alkaline phosphatase-like"/>
    <property type="match status" value="1"/>
</dbReference>
<dbReference type="Gene3D" id="1.10.1200.140">
    <property type="entry name" value="Alkaline phosphatase, crown domain"/>
    <property type="match status" value="1"/>
</dbReference>
<comment type="cofactor">
    <cofactor evidence="1">
        <name>Mg(2+)</name>
        <dbReference type="ChEBI" id="CHEBI:18420"/>
    </cofactor>
</comment>